<accession>A0A7C9EEJ5</accession>
<proteinExistence type="inferred from homology"/>
<organism evidence="3">
    <name type="scientific">Opuntia streptacantha</name>
    <name type="common">Prickly pear cactus</name>
    <name type="synonym">Opuntia cardona</name>
    <dbReference type="NCBI Taxonomy" id="393608"/>
    <lineage>
        <taxon>Eukaryota</taxon>
        <taxon>Viridiplantae</taxon>
        <taxon>Streptophyta</taxon>
        <taxon>Embryophyta</taxon>
        <taxon>Tracheophyta</taxon>
        <taxon>Spermatophyta</taxon>
        <taxon>Magnoliopsida</taxon>
        <taxon>eudicotyledons</taxon>
        <taxon>Gunneridae</taxon>
        <taxon>Pentapetalae</taxon>
        <taxon>Caryophyllales</taxon>
        <taxon>Cactineae</taxon>
        <taxon>Cactaceae</taxon>
        <taxon>Opuntioideae</taxon>
        <taxon>Opuntia</taxon>
    </lineage>
</organism>
<dbReference type="SMART" id="SM00558">
    <property type="entry name" value="JmjC"/>
    <property type="match status" value="1"/>
</dbReference>
<dbReference type="PANTHER" id="PTHR12461">
    <property type="entry name" value="HYPOXIA-INDUCIBLE FACTOR 1 ALPHA INHIBITOR-RELATED"/>
    <property type="match status" value="1"/>
</dbReference>
<dbReference type="Gene3D" id="2.60.120.650">
    <property type="entry name" value="Cupin"/>
    <property type="match status" value="1"/>
</dbReference>
<protein>
    <recommendedName>
        <fullName evidence="2">JmjC domain-containing protein</fullName>
    </recommendedName>
</protein>
<sequence length="532" mass="60463">MEESLRIKEFTRVPSIREFESQIEPQNAPAVFRGCLKDWKACRSWNPTSGGLDYLQERVGSAVVEVMLSRSAPVFYGDIRSHERVPVLFSSFIELCKRTCLSKDNGHTVCSKLGKHQSATPDADFCTSFLKAGEQIYLAQVPILCKENDERVQLEILREDIKLPSFLMSKKLTSINLWMNNTQSRSNTHYDPHHNLLCIVAGCKQVVLWPPSASPLLYPMPIYGEASNHSSVALDSPDFSIHPRFQSAFDSSLKVALQAGDALFIPEGWFHQVDSDELTIAVNFWWQSNVMSSMLEHMDAYYMRRILRRLIDKEMNEMLPKTSVRGPHKLRDCTYELSVNRKTVEHGNKLNLDMKLDDLGPQALETLHQLVSLVHAGVSTTNQQDECTSTSVPGVTPDKDGKQIVETKSCSLEDDPIANILWNLEPLTLQAVFMAMVLNFPRTLEGLVLHMLSPLGAEVLTRKFDELDQQMTEEDRSTFYQRFYGVFDDQSSAMDAILNGKEAFAHQAFRNVLQLYMGITVDDFKLQTQRRR</sequence>
<dbReference type="EMBL" id="GISG01230066">
    <property type="protein sequence ID" value="MBA4665980.1"/>
    <property type="molecule type" value="Transcribed_RNA"/>
</dbReference>
<comment type="similarity">
    <text evidence="1">Belongs to the JARID1 histone demethylase family.</text>
</comment>
<dbReference type="InterPro" id="IPR003347">
    <property type="entry name" value="JmjC_dom"/>
</dbReference>
<evidence type="ECO:0000313" key="3">
    <source>
        <dbReference type="EMBL" id="MBA4665980.1"/>
    </source>
</evidence>
<dbReference type="PROSITE" id="PS51184">
    <property type="entry name" value="JMJC"/>
    <property type="match status" value="1"/>
</dbReference>
<dbReference type="Pfam" id="PF13621">
    <property type="entry name" value="Cupin_8"/>
    <property type="match status" value="1"/>
</dbReference>
<evidence type="ECO:0000256" key="1">
    <source>
        <dbReference type="ARBA" id="ARBA00006801"/>
    </source>
</evidence>
<name>A0A7C9EEJ5_OPUST</name>
<dbReference type="InterPro" id="IPR041667">
    <property type="entry name" value="Cupin_8"/>
</dbReference>
<feature type="domain" description="JmjC" evidence="2">
    <location>
        <begin position="152"/>
        <end position="301"/>
    </location>
</feature>
<evidence type="ECO:0000259" key="2">
    <source>
        <dbReference type="PROSITE" id="PS51184"/>
    </source>
</evidence>
<dbReference type="SUPFAM" id="SSF51197">
    <property type="entry name" value="Clavaminate synthase-like"/>
    <property type="match status" value="1"/>
</dbReference>
<reference evidence="3" key="1">
    <citation type="journal article" date="2013" name="J. Plant Res.">
        <title>Effect of fungi and light on seed germination of three Opuntia species from semiarid lands of central Mexico.</title>
        <authorList>
            <person name="Delgado-Sanchez P."/>
            <person name="Jimenez-Bremont J.F."/>
            <person name="Guerrero-Gonzalez Mde L."/>
            <person name="Flores J."/>
        </authorList>
    </citation>
    <scope>NUCLEOTIDE SEQUENCE</scope>
    <source>
        <tissue evidence="3">Cladode</tissue>
    </source>
</reference>
<reference evidence="3" key="2">
    <citation type="submission" date="2020-07" db="EMBL/GenBank/DDBJ databases">
        <authorList>
            <person name="Vera ALvarez R."/>
            <person name="Arias-Moreno D.M."/>
            <person name="Jimenez-Jacinto V."/>
            <person name="Jimenez-Bremont J.F."/>
            <person name="Swaminathan K."/>
            <person name="Moose S.P."/>
            <person name="Guerrero-Gonzalez M.L."/>
            <person name="Marino-Ramirez L."/>
            <person name="Landsman D."/>
            <person name="Rodriguez-Kessler M."/>
            <person name="Delgado-Sanchez P."/>
        </authorList>
    </citation>
    <scope>NUCLEOTIDE SEQUENCE</scope>
    <source>
        <tissue evidence="3">Cladode</tissue>
    </source>
</reference>
<dbReference type="PANTHER" id="PTHR12461:SF102">
    <property type="entry name" value="LYSINE-SPECIFIC DEMETHYLASE JMJ31"/>
    <property type="match status" value="1"/>
</dbReference>
<dbReference type="AlphaFoldDB" id="A0A7C9EEJ5"/>